<dbReference type="InterPro" id="IPR050479">
    <property type="entry name" value="CYP11_CYP27_families"/>
</dbReference>
<evidence type="ECO:0000256" key="2">
    <source>
        <dbReference type="ARBA" id="ARBA00010617"/>
    </source>
</evidence>
<comment type="caution">
    <text evidence="10">The sequence shown here is derived from an EMBL/GenBank/DDBJ whole genome shotgun (WGS) entry which is preliminary data.</text>
</comment>
<organism evidence="10 11">
    <name type="scientific">Artemia franciscana</name>
    <name type="common">Brine shrimp</name>
    <name type="synonym">Artemia sanfranciscana</name>
    <dbReference type="NCBI Taxonomy" id="6661"/>
    <lineage>
        <taxon>Eukaryota</taxon>
        <taxon>Metazoa</taxon>
        <taxon>Ecdysozoa</taxon>
        <taxon>Arthropoda</taxon>
        <taxon>Crustacea</taxon>
        <taxon>Branchiopoda</taxon>
        <taxon>Anostraca</taxon>
        <taxon>Artemiidae</taxon>
        <taxon>Artemia</taxon>
    </lineage>
</organism>
<dbReference type="PRINTS" id="PR00385">
    <property type="entry name" value="P450"/>
</dbReference>
<dbReference type="PANTHER" id="PTHR24279">
    <property type="entry name" value="CYTOCHROME P450"/>
    <property type="match status" value="1"/>
</dbReference>
<dbReference type="GO" id="GO:0005506">
    <property type="term" value="F:iron ion binding"/>
    <property type="evidence" value="ECO:0007669"/>
    <property type="project" value="InterPro"/>
</dbReference>
<dbReference type="Pfam" id="PF00067">
    <property type="entry name" value="p450"/>
    <property type="match status" value="1"/>
</dbReference>
<keyword evidence="3 8" id="KW-0349">Heme</keyword>
<reference evidence="10" key="1">
    <citation type="submission" date="2023-07" db="EMBL/GenBank/DDBJ databases">
        <title>Chromosome-level genome assembly of Artemia franciscana.</title>
        <authorList>
            <person name="Jo E."/>
        </authorList>
    </citation>
    <scope>NUCLEOTIDE SEQUENCE</scope>
    <source>
        <tissue evidence="10">Whole body</tissue>
    </source>
</reference>
<dbReference type="InterPro" id="IPR001128">
    <property type="entry name" value="Cyt_P450"/>
</dbReference>
<dbReference type="Proteomes" id="UP001187531">
    <property type="component" value="Unassembled WGS sequence"/>
</dbReference>
<dbReference type="Gene3D" id="1.10.630.10">
    <property type="entry name" value="Cytochrome P450"/>
    <property type="match status" value="1"/>
</dbReference>
<keyword evidence="6 8" id="KW-0408">Iron</keyword>
<dbReference type="PROSITE" id="PS00086">
    <property type="entry name" value="CYTOCHROME_P450"/>
    <property type="match status" value="1"/>
</dbReference>
<comment type="cofactor">
    <cofactor evidence="1 8">
        <name>heme</name>
        <dbReference type="ChEBI" id="CHEBI:30413"/>
    </cofactor>
</comment>
<dbReference type="InterPro" id="IPR036396">
    <property type="entry name" value="Cyt_P450_sf"/>
</dbReference>
<dbReference type="PANTHER" id="PTHR24279:SF120">
    <property type="entry name" value="CYTOCHROME P450"/>
    <property type="match status" value="1"/>
</dbReference>
<dbReference type="EMBL" id="JAVRJZ010000001">
    <property type="protein sequence ID" value="KAK2726658.1"/>
    <property type="molecule type" value="Genomic_DNA"/>
</dbReference>
<evidence type="ECO:0000256" key="5">
    <source>
        <dbReference type="ARBA" id="ARBA00023002"/>
    </source>
</evidence>
<name>A0AA88LCV8_ARTSF</name>
<evidence type="ECO:0000313" key="11">
    <source>
        <dbReference type="Proteomes" id="UP001187531"/>
    </source>
</evidence>
<dbReference type="GO" id="GO:0020037">
    <property type="term" value="F:heme binding"/>
    <property type="evidence" value="ECO:0007669"/>
    <property type="project" value="InterPro"/>
</dbReference>
<keyword evidence="7 9" id="KW-0503">Monooxygenase</keyword>
<evidence type="ECO:0008006" key="12">
    <source>
        <dbReference type="Google" id="ProtNLM"/>
    </source>
</evidence>
<dbReference type="GO" id="GO:0004497">
    <property type="term" value="F:monooxygenase activity"/>
    <property type="evidence" value="ECO:0007669"/>
    <property type="project" value="UniProtKB-KW"/>
</dbReference>
<feature type="binding site" description="axial binding residue" evidence="8">
    <location>
        <position position="476"/>
    </location>
    <ligand>
        <name>heme</name>
        <dbReference type="ChEBI" id="CHEBI:30413"/>
    </ligand>
    <ligandPart>
        <name>Fe</name>
        <dbReference type="ChEBI" id="CHEBI:18248"/>
    </ligandPart>
</feature>
<evidence type="ECO:0000313" key="10">
    <source>
        <dbReference type="EMBL" id="KAK2726658.1"/>
    </source>
</evidence>
<dbReference type="SUPFAM" id="SSF48264">
    <property type="entry name" value="Cytochrome P450"/>
    <property type="match status" value="1"/>
</dbReference>
<evidence type="ECO:0000256" key="4">
    <source>
        <dbReference type="ARBA" id="ARBA00022723"/>
    </source>
</evidence>
<gene>
    <name evidence="10" type="ORF">QYM36_007479</name>
</gene>
<dbReference type="CDD" id="cd11054">
    <property type="entry name" value="CYP24A1-like"/>
    <property type="match status" value="1"/>
</dbReference>
<evidence type="ECO:0000256" key="6">
    <source>
        <dbReference type="ARBA" id="ARBA00023004"/>
    </source>
</evidence>
<keyword evidence="4 8" id="KW-0479">Metal-binding</keyword>
<evidence type="ECO:0000256" key="9">
    <source>
        <dbReference type="RuleBase" id="RU000461"/>
    </source>
</evidence>
<protein>
    <recommendedName>
        <fullName evidence="12">Cytochrome P450 302a1, mitochondrial</fullName>
    </recommendedName>
</protein>
<keyword evidence="11" id="KW-1185">Reference proteome</keyword>
<accession>A0AA88LCV8</accession>
<dbReference type="PRINTS" id="PR00463">
    <property type="entry name" value="EP450I"/>
</dbReference>
<evidence type="ECO:0000256" key="3">
    <source>
        <dbReference type="ARBA" id="ARBA00022617"/>
    </source>
</evidence>
<sequence>MREEPLVHEIFMELELLVRTLAWCILKAEAAQKLLEDLSLRTFKDDKNMLPLFEVAASLIDEVRTCLRATVELLDVFFFVFFFAECEYSFDHLDKSGLKKYERYGSMVYEQILPGVNLLFLYNPEDIESMFEQDGKFPSRRSHTALEKYRKDNANLYNTGGLLPTNGPEWRRLRLAFQKSLGTNQAIRGYLSAVDQVTSEFVDTVQEKKVYENFLEELSNVFLEFLGLVVFDTRLHAFTSPNGNSEAEKIKRATMKTNELILKTDNGPQLWKFFNTPAYKQLVSAQTDLEKTALKYITAKQDVTSRVDNSPKTLLESWLTSSDVDSKDVLAMVCDMLLAGIDTTSYTMGYTLYFLATNKQAQDILRSEVRSVISGSICEETLSSLPYLKACLKESMRLNPISIGVGRKAGKNVKIHGYEVPEGTVLVTQNQVSCRMSKFFSSPNSFKPERWIRGSPLYENVHPFLVLPFGYGIRSCIARRLAEQNMYVLLAR</sequence>
<evidence type="ECO:0000256" key="7">
    <source>
        <dbReference type="ARBA" id="ARBA00023033"/>
    </source>
</evidence>
<dbReference type="InterPro" id="IPR002401">
    <property type="entry name" value="Cyt_P450_E_grp-I"/>
</dbReference>
<proteinExistence type="inferred from homology"/>
<evidence type="ECO:0000256" key="8">
    <source>
        <dbReference type="PIRSR" id="PIRSR602401-1"/>
    </source>
</evidence>
<comment type="similarity">
    <text evidence="2 9">Belongs to the cytochrome P450 family.</text>
</comment>
<evidence type="ECO:0000256" key="1">
    <source>
        <dbReference type="ARBA" id="ARBA00001971"/>
    </source>
</evidence>
<keyword evidence="5 9" id="KW-0560">Oxidoreductase</keyword>
<dbReference type="InterPro" id="IPR017972">
    <property type="entry name" value="Cyt_P450_CS"/>
</dbReference>
<dbReference type="GO" id="GO:0016705">
    <property type="term" value="F:oxidoreductase activity, acting on paired donors, with incorporation or reduction of molecular oxygen"/>
    <property type="evidence" value="ECO:0007669"/>
    <property type="project" value="InterPro"/>
</dbReference>
<feature type="non-terminal residue" evidence="10">
    <location>
        <position position="1"/>
    </location>
</feature>
<dbReference type="AlphaFoldDB" id="A0AA88LCV8"/>